<dbReference type="InterPro" id="IPR035906">
    <property type="entry name" value="MetI-like_sf"/>
</dbReference>
<feature type="transmembrane region" description="Helical" evidence="7">
    <location>
        <begin position="244"/>
        <end position="269"/>
    </location>
</feature>
<gene>
    <name evidence="9" type="ORF">HNR12_001884</name>
</gene>
<evidence type="ECO:0000256" key="2">
    <source>
        <dbReference type="ARBA" id="ARBA00022448"/>
    </source>
</evidence>
<evidence type="ECO:0000313" key="10">
    <source>
        <dbReference type="Proteomes" id="UP000575985"/>
    </source>
</evidence>
<comment type="subcellular location">
    <subcellularLocation>
        <location evidence="1 7">Cell membrane</location>
        <topology evidence="1 7">Multi-pass membrane protein</topology>
    </subcellularLocation>
</comment>
<feature type="domain" description="ABC transmembrane type-1" evidence="8">
    <location>
        <begin position="97"/>
        <end position="313"/>
    </location>
</feature>
<sequence>MAKFLIRRLLSSLILVFLASSLAYLLAATTLSPRTNFEQQQPPLSAEAIERELDHLNLNDRTPLAERYATWLSGVVVGDFGQTITDQSVNEHIARKAGVTLRLIVVGAVIGATLGVAVGAYAAVRQYRAFDRVATVVAFFLLAVPTIVIAVVLQVTAVWINDVTGQQLLEYGGEYTANLDAGFWGTLADRVQHAILPTLTLVLALFGAFSRYQRNMMLDVLASDFVRTAMAKGLTRRAALFKHALRTAMIPTITYFTFTFGILIANATFTEKVFGWHGMGAWVVDSIVTNDVNAVAAVTCFMAVCVMAASFLSDVLYAWLDPRVRVS</sequence>
<reference evidence="9 10" key="1">
    <citation type="submission" date="2020-07" db="EMBL/GenBank/DDBJ databases">
        <title>Sequencing the genomes of 1000 actinobacteria strains.</title>
        <authorList>
            <person name="Klenk H.-P."/>
        </authorList>
    </citation>
    <scope>NUCLEOTIDE SEQUENCE [LARGE SCALE GENOMIC DNA]</scope>
    <source>
        <strain evidence="9 10">DSM 45927</strain>
    </source>
</reference>
<evidence type="ECO:0000256" key="1">
    <source>
        <dbReference type="ARBA" id="ARBA00004651"/>
    </source>
</evidence>
<protein>
    <submittedName>
        <fullName evidence="9">Peptide/nickel transport system permease protein</fullName>
    </submittedName>
</protein>
<keyword evidence="3" id="KW-1003">Cell membrane</keyword>
<keyword evidence="4 7" id="KW-0812">Transmembrane</keyword>
<keyword evidence="5 7" id="KW-1133">Transmembrane helix</keyword>
<dbReference type="PANTHER" id="PTHR43163">
    <property type="entry name" value="DIPEPTIDE TRANSPORT SYSTEM PERMEASE PROTEIN DPPB-RELATED"/>
    <property type="match status" value="1"/>
</dbReference>
<accession>A0A853BLR4</accession>
<organism evidence="9 10">
    <name type="scientific">Streptomonospora nanhaiensis</name>
    <dbReference type="NCBI Taxonomy" id="1323731"/>
    <lineage>
        <taxon>Bacteria</taxon>
        <taxon>Bacillati</taxon>
        <taxon>Actinomycetota</taxon>
        <taxon>Actinomycetes</taxon>
        <taxon>Streptosporangiales</taxon>
        <taxon>Nocardiopsidaceae</taxon>
        <taxon>Streptomonospora</taxon>
    </lineage>
</organism>
<dbReference type="SUPFAM" id="SSF161098">
    <property type="entry name" value="MetI-like"/>
    <property type="match status" value="1"/>
</dbReference>
<dbReference type="CDD" id="cd06261">
    <property type="entry name" value="TM_PBP2"/>
    <property type="match status" value="1"/>
</dbReference>
<evidence type="ECO:0000259" key="8">
    <source>
        <dbReference type="PROSITE" id="PS50928"/>
    </source>
</evidence>
<dbReference type="GO" id="GO:0005886">
    <property type="term" value="C:plasma membrane"/>
    <property type="evidence" value="ECO:0007669"/>
    <property type="project" value="UniProtKB-SubCell"/>
</dbReference>
<evidence type="ECO:0000256" key="6">
    <source>
        <dbReference type="ARBA" id="ARBA00023136"/>
    </source>
</evidence>
<evidence type="ECO:0000256" key="5">
    <source>
        <dbReference type="ARBA" id="ARBA00022989"/>
    </source>
</evidence>
<dbReference type="Proteomes" id="UP000575985">
    <property type="component" value="Unassembled WGS sequence"/>
</dbReference>
<keyword evidence="6 7" id="KW-0472">Membrane</keyword>
<feature type="transmembrane region" description="Helical" evidence="7">
    <location>
        <begin position="136"/>
        <end position="160"/>
    </location>
</feature>
<evidence type="ECO:0000256" key="3">
    <source>
        <dbReference type="ARBA" id="ARBA00022475"/>
    </source>
</evidence>
<dbReference type="PANTHER" id="PTHR43163:SF6">
    <property type="entry name" value="DIPEPTIDE TRANSPORT SYSTEM PERMEASE PROTEIN DPPB-RELATED"/>
    <property type="match status" value="1"/>
</dbReference>
<evidence type="ECO:0000256" key="4">
    <source>
        <dbReference type="ARBA" id="ARBA00022692"/>
    </source>
</evidence>
<dbReference type="Pfam" id="PF00528">
    <property type="entry name" value="BPD_transp_1"/>
    <property type="match status" value="1"/>
</dbReference>
<dbReference type="AlphaFoldDB" id="A0A853BLR4"/>
<comment type="caution">
    <text evidence="9">The sequence shown here is derived from an EMBL/GenBank/DDBJ whole genome shotgun (WGS) entry which is preliminary data.</text>
</comment>
<keyword evidence="10" id="KW-1185">Reference proteome</keyword>
<name>A0A853BLR4_9ACTN</name>
<proteinExistence type="inferred from homology"/>
<feature type="transmembrane region" description="Helical" evidence="7">
    <location>
        <begin position="294"/>
        <end position="320"/>
    </location>
</feature>
<feature type="transmembrane region" description="Helical" evidence="7">
    <location>
        <begin position="191"/>
        <end position="209"/>
    </location>
</feature>
<dbReference type="InterPro" id="IPR000515">
    <property type="entry name" value="MetI-like"/>
</dbReference>
<evidence type="ECO:0000256" key="7">
    <source>
        <dbReference type="RuleBase" id="RU363032"/>
    </source>
</evidence>
<feature type="transmembrane region" description="Helical" evidence="7">
    <location>
        <begin position="103"/>
        <end position="124"/>
    </location>
</feature>
<dbReference type="PROSITE" id="PS50928">
    <property type="entry name" value="ABC_TM1"/>
    <property type="match status" value="1"/>
</dbReference>
<dbReference type="EMBL" id="JACCFO010000001">
    <property type="protein sequence ID" value="NYI95607.1"/>
    <property type="molecule type" value="Genomic_DNA"/>
</dbReference>
<dbReference type="GO" id="GO:0055085">
    <property type="term" value="P:transmembrane transport"/>
    <property type="evidence" value="ECO:0007669"/>
    <property type="project" value="InterPro"/>
</dbReference>
<dbReference type="Gene3D" id="1.10.3720.10">
    <property type="entry name" value="MetI-like"/>
    <property type="match status" value="1"/>
</dbReference>
<keyword evidence="2 7" id="KW-0813">Transport</keyword>
<comment type="similarity">
    <text evidence="7">Belongs to the binding-protein-dependent transport system permease family.</text>
</comment>
<evidence type="ECO:0000313" key="9">
    <source>
        <dbReference type="EMBL" id="NYI95607.1"/>
    </source>
</evidence>
<dbReference type="RefSeq" id="WP_179767100.1">
    <property type="nucleotide sequence ID" value="NZ_JACCFO010000001.1"/>
</dbReference>